<dbReference type="Gene3D" id="1.10.238.10">
    <property type="entry name" value="EF-hand"/>
    <property type="match status" value="1"/>
</dbReference>
<gene>
    <name evidence="2" type="ORF">HUJ06_030408</name>
</gene>
<dbReference type="SUPFAM" id="SSF47473">
    <property type="entry name" value="EF-hand"/>
    <property type="match status" value="1"/>
</dbReference>
<reference evidence="2 3" key="1">
    <citation type="journal article" date="2020" name="Mol. Biol. Evol.">
        <title>Distinct Expression and Methylation Patterns for Genes with Different Fates following a Single Whole-Genome Duplication in Flowering Plants.</title>
        <authorList>
            <person name="Shi T."/>
            <person name="Rahmani R.S."/>
            <person name="Gugger P.F."/>
            <person name="Wang M."/>
            <person name="Li H."/>
            <person name="Zhang Y."/>
            <person name="Li Z."/>
            <person name="Wang Q."/>
            <person name="Van de Peer Y."/>
            <person name="Marchal K."/>
            <person name="Chen J."/>
        </authorList>
    </citation>
    <scope>NUCLEOTIDE SEQUENCE [LARGE SCALE GENOMIC DNA]</scope>
    <source>
        <tissue evidence="2">Leaf</tissue>
    </source>
</reference>
<dbReference type="AlphaFoldDB" id="A0A822Y8V9"/>
<evidence type="ECO:0000313" key="2">
    <source>
        <dbReference type="EMBL" id="DAD28940.1"/>
    </source>
</evidence>
<name>A0A822Y8V9_NELNU</name>
<accession>A0A822Y8V9</accession>
<dbReference type="Proteomes" id="UP000607653">
    <property type="component" value="Unassembled WGS sequence"/>
</dbReference>
<feature type="region of interest" description="Disordered" evidence="1">
    <location>
        <begin position="1"/>
        <end position="20"/>
    </location>
</feature>
<dbReference type="InterPro" id="IPR011992">
    <property type="entry name" value="EF-hand-dom_pair"/>
</dbReference>
<protein>
    <submittedName>
        <fullName evidence="2">Uncharacterized protein</fullName>
    </submittedName>
</protein>
<comment type="caution">
    <text evidence="2">The sequence shown here is derived from an EMBL/GenBank/DDBJ whole genome shotgun (WGS) entry which is preliminary data.</text>
</comment>
<proteinExistence type="predicted"/>
<sequence length="114" mass="13101">MEDEQASEGSVHNHFGQLDTNKDDCFSYTELMKEVQSQGVFETHFSMDVKMDTSEPALTYSSLFHQFNHDSNGSLDLKEFIAEIRNDAHHGQWFRILACPDGFRRGQLLEEAVE</sequence>
<evidence type="ECO:0000313" key="3">
    <source>
        <dbReference type="Proteomes" id="UP000607653"/>
    </source>
</evidence>
<evidence type="ECO:0000256" key="1">
    <source>
        <dbReference type="SAM" id="MobiDB-lite"/>
    </source>
</evidence>
<keyword evidence="3" id="KW-1185">Reference proteome</keyword>
<organism evidence="2 3">
    <name type="scientific">Nelumbo nucifera</name>
    <name type="common">Sacred lotus</name>
    <dbReference type="NCBI Taxonomy" id="4432"/>
    <lineage>
        <taxon>Eukaryota</taxon>
        <taxon>Viridiplantae</taxon>
        <taxon>Streptophyta</taxon>
        <taxon>Embryophyta</taxon>
        <taxon>Tracheophyta</taxon>
        <taxon>Spermatophyta</taxon>
        <taxon>Magnoliopsida</taxon>
        <taxon>Proteales</taxon>
        <taxon>Nelumbonaceae</taxon>
        <taxon>Nelumbo</taxon>
    </lineage>
</organism>
<dbReference type="EMBL" id="DUZY01000002">
    <property type="protein sequence ID" value="DAD28940.1"/>
    <property type="molecule type" value="Genomic_DNA"/>
</dbReference>